<evidence type="ECO:0000313" key="9">
    <source>
        <dbReference type="EMBL" id="OPX45524.1"/>
    </source>
</evidence>
<dbReference type="Pfam" id="PF00842">
    <property type="entry name" value="Ala_racemase_C"/>
    <property type="match status" value="1"/>
</dbReference>
<dbReference type="SMART" id="SM01005">
    <property type="entry name" value="Ala_racemase_C"/>
    <property type="match status" value="1"/>
</dbReference>
<evidence type="ECO:0000256" key="1">
    <source>
        <dbReference type="ARBA" id="ARBA00000316"/>
    </source>
</evidence>
<dbReference type="GO" id="GO:0030170">
    <property type="term" value="F:pyridoxal phosphate binding"/>
    <property type="evidence" value="ECO:0007669"/>
    <property type="project" value="UniProtKB-UniRule"/>
</dbReference>
<dbReference type="EC" id="5.1.1.1" evidence="5"/>
<feature type="binding site" evidence="5 7">
    <location>
        <position position="316"/>
    </location>
    <ligand>
        <name>substrate</name>
    </ligand>
</feature>
<dbReference type="AlphaFoldDB" id="A0A1V4SNV2"/>
<dbReference type="FunFam" id="2.40.37.10:FF:000006">
    <property type="entry name" value="Alanine racemase"/>
    <property type="match status" value="1"/>
</dbReference>
<dbReference type="GO" id="GO:0008784">
    <property type="term" value="F:alanine racemase activity"/>
    <property type="evidence" value="ECO:0007669"/>
    <property type="project" value="UniProtKB-UniRule"/>
</dbReference>
<dbReference type="InterPro" id="IPR029066">
    <property type="entry name" value="PLP-binding_barrel"/>
</dbReference>
<comment type="function">
    <text evidence="5">Catalyzes the interconversion of L-alanine and D-alanine. May also act on other amino acids.</text>
</comment>
<reference evidence="9 10" key="1">
    <citation type="submission" date="2017-03" db="EMBL/GenBank/DDBJ databases">
        <title>Genome sequence of Clostridium hungatei DSM 14427.</title>
        <authorList>
            <person name="Poehlein A."/>
            <person name="Daniel R."/>
        </authorList>
    </citation>
    <scope>NUCLEOTIDE SEQUENCE [LARGE SCALE GENOMIC DNA]</scope>
    <source>
        <strain evidence="9 10">DSM 14427</strain>
    </source>
</reference>
<name>A0A1V4SNV2_RUMHU</name>
<sequence>MEYKLNRAWAEINLDNIAHNIREIRRITNKNAEIMGVVKADAYGHGVMEVARTLLENGVTRLAVSMLDEAIQLRKQGINVPILILGYTDPIRANEIIENDVTQSVFSHELAQALSDEAVKQGRKVKIHIKIDTGMSRIGFLPGYSAVKNVIEISRLPNIIIEGLFTHFATADEKNREFTISQFERFMSICYELQRIGIHIPVKHCANSAGIIEYPEMHLDMVRPGIIQFGMYPSEEVDKSKILLKPAMTLKANVILVKEVEKDTSISYGRIYTTSRTSRIATIPIGYADGYMRMLSNKGKVLIHGQYAPVVGRICMDQCMVDVTELTETVEVGDEVVLVGEQGGNEITAEAVACSIGMINYELVCIVGKRIPRAFIKDGRISKILNYLI</sequence>
<dbReference type="GO" id="GO:0005829">
    <property type="term" value="C:cytosol"/>
    <property type="evidence" value="ECO:0007669"/>
    <property type="project" value="TreeGrafter"/>
</dbReference>
<comment type="cofactor">
    <cofactor evidence="2 5 6">
        <name>pyridoxal 5'-phosphate</name>
        <dbReference type="ChEBI" id="CHEBI:597326"/>
    </cofactor>
</comment>
<dbReference type="FunFam" id="3.20.20.10:FF:000002">
    <property type="entry name" value="Alanine racemase"/>
    <property type="match status" value="1"/>
</dbReference>
<comment type="catalytic activity">
    <reaction evidence="1 5">
        <text>L-alanine = D-alanine</text>
        <dbReference type="Rhea" id="RHEA:20249"/>
        <dbReference type="ChEBI" id="CHEBI:57416"/>
        <dbReference type="ChEBI" id="CHEBI:57972"/>
        <dbReference type="EC" id="5.1.1.1"/>
    </reaction>
</comment>
<organism evidence="9 10">
    <name type="scientific">Ruminiclostridium hungatei</name>
    <name type="common">Clostridium hungatei</name>
    <dbReference type="NCBI Taxonomy" id="48256"/>
    <lineage>
        <taxon>Bacteria</taxon>
        <taxon>Bacillati</taxon>
        <taxon>Bacillota</taxon>
        <taxon>Clostridia</taxon>
        <taxon>Eubacteriales</taxon>
        <taxon>Oscillospiraceae</taxon>
        <taxon>Ruminiclostridium</taxon>
    </lineage>
</organism>
<dbReference type="UniPathway" id="UPA00042">
    <property type="reaction ID" value="UER00497"/>
</dbReference>
<comment type="pathway">
    <text evidence="5">Amino-acid biosynthesis; D-alanine biosynthesis; D-alanine from L-alanine: step 1/1.</text>
</comment>
<dbReference type="HAMAP" id="MF_01201">
    <property type="entry name" value="Ala_racemase"/>
    <property type="match status" value="1"/>
</dbReference>
<evidence type="ECO:0000256" key="2">
    <source>
        <dbReference type="ARBA" id="ARBA00001933"/>
    </source>
</evidence>
<evidence type="ECO:0000256" key="7">
    <source>
        <dbReference type="PIRSR" id="PIRSR600821-52"/>
    </source>
</evidence>
<evidence type="ECO:0000256" key="4">
    <source>
        <dbReference type="ARBA" id="ARBA00023235"/>
    </source>
</evidence>
<dbReference type="Pfam" id="PF01168">
    <property type="entry name" value="Ala_racemase_N"/>
    <property type="match status" value="1"/>
</dbReference>
<dbReference type="InterPro" id="IPR009006">
    <property type="entry name" value="Ala_racemase/Decarboxylase_C"/>
</dbReference>
<proteinExistence type="inferred from homology"/>
<gene>
    <name evidence="9" type="primary">alr</name>
    <name evidence="9" type="ORF">CLHUN_08990</name>
</gene>
<feature type="active site" description="Proton acceptor; specific for D-alanine" evidence="5">
    <location>
        <position position="39"/>
    </location>
</feature>
<dbReference type="NCBIfam" id="TIGR00492">
    <property type="entry name" value="alr"/>
    <property type="match status" value="1"/>
</dbReference>
<dbReference type="InterPro" id="IPR001608">
    <property type="entry name" value="Ala_racemase_N"/>
</dbReference>
<dbReference type="InterPro" id="IPR020622">
    <property type="entry name" value="Ala_racemase_pyridoxalP-BS"/>
</dbReference>
<dbReference type="STRING" id="48256.CLHUN_08990"/>
<dbReference type="SUPFAM" id="SSF51419">
    <property type="entry name" value="PLP-binding barrel"/>
    <property type="match status" value="1"/>
</dbReference>
<dbReference type="Gene3D" id="3.20.20.10">
    <property type="entry name" value="Alanine racemase"/>
    <property type="match status" value="1"/>
</dbReference>
<dbReference type="GO" id="GO:0009252">
    <property type="term" value="P:peptidoglycan biosynthetic process"/>
    <property type="evidence" value="ECO:0007669"/>
    <property type="project" value="TreeGrafter"/>
</dbReference>
<dbReference type="RefSeq" id="WP_080063352.1">
    <property type="nucleotide sequence ID" value="NZ_MZGX01000004.1"/>
</dbReference>
<dbReference type="PANTHER" id="PTHR30511:SF0">
    <property type="entry name" value="ALANINE RACEMASE, CATABOLIC-RELATED"/>
    <property type="match status" value="1"/>
</dbReference>
<comment type="similarity">
    <text evidence="5">Belongs to the alanine racemase family.</text>
</comment>
<evidence type="ECO:0000256" key="3">
    <source>
        <dbReference type="ARBA" id="ARBA00022898"/>
    </source>
</evidence>
<feature type="modified residue" description="N6-(pyridoxal phosphate)lysine" evidence="5 6">
    <location>
        <position position="39"/>
    </location>
</feature>
<dbReference type="PROSITE" id="PS00395">
    <property type="entry name" value="ALANINE_RACEMASE"/>
    <property type="match status" value="1"/>
</dbReference>
<feature type="domain" description="Alanine racemase C-terminal" evidence="8">
    <location>
        <begin position="247"/>
        <end position="376"/>
    </location>
</feature>
<keyword evidence="10" id="KW-1185">Reference proteome</keyword>
<protein>
    <recommendedName>
        <fullName evidence="5">Alanine racemase</fullName>
        <ecNumber evidence="5">5.1.1.1</ecNumber>
    </recommendedName>
</protein>
<dbReference type="OrthoDB" id="9813814at2"/>
<evidence type="ECO:0000256" key="5">
    <source>
        <dbReference type="HAMAP-Rule" id="MF_01201"/>
    </source>
</evidence>
<feature type="active site" description="Proton acceptor; specific for L-alanine" evidence="5">
    <location>
        <position position="268"/>
    </location>
</feature>
<evidence type="ECO:0000313" key="10">
    <source>
        <dbReference type="Proteomes" id="UP000191554"/>
    </source>
</evidence>
<keyword evidence="4 5" id="KW-0413">Isomerase</keyword>
<dbReference type="SUPFAM" id="SSF50621">
    <property type="entry name" value="Alanine racemase C-terminal domain-like"/>
    <property type="match status" value="1"/>
</dbReference>
<dbReference type="EMBL" id="MZGX01000004">
    <property type="protein sequence ID" value="OPX45524.1"/>
    <property type="molecule type" value="Genomic_DNA"/>
</dbReference>
<dbReference type="GO" id="GO:0030632">
    <property type="term" value="P:D-alanine biosynthetic process"/>
    <property type="evidence" value="ECO:0007669"/>
    <property type="project" value="UniProtKB-UniRule"/>
</dbReference>
<dbReference type="InterPro" id="IPR000821">
    <property type="entry name" value="Ala_racemase"/>
</dbReference>
<comment type="caution">
    <text evidence="9">The sequence shown here is derived from an EMBL/GenBank/DDBJ whole genome shotgun (WGS) entry which is preliminary data.</text>
</comment>
<accession>A0A1V4SNV2</accession>
<dbReference type="Gene3D" id="2.40.37.10">
    <property type="entry name" value="Lyase, Ornithine Decarboxylase, Chain A, domain 1"/>
    <property type="match status" value="1"/>
</dbReference>
<evidence type="ECO:0000259" key="8">
    <source>
        <dbReference type="SMART" id="SM01005"/>
    </source>
</evidence>
<dbReference type="InterPro" id="IPR011079">
    <property type="entry name" value="Ala_racemase_C"/>
</dbReference>
<dbReference type="PANTHER" id="PTHR30511">
    <property type="entry name" value="ALANINE RACEMASE"/>
    <property type="match status" value="1"/>
</dbReference>
<dbReference type="Proteomes" id="UP000191554">
    <property type="component" value="Unassembled WGS sequence"/>
</dbReference>
<dbReference type="CDD" id="cd00430">
    <property type="entry name" value="PLPDE_III_AR"/>
    <property type="match status" value="1"/>
</dbReference>
<feature type="binding site" evidence="5 7">
    <location>
        <position position="137"/>
    </location>
    <ligand>
        <name>substrate</name>
    </ligand>
</feature>
<keyword evidence="3 5" id="KW-0663">Pyridoxal phosphate</keyword>
<evidence type="ECO:0000256" key="6">
    <source>
        <dbReference type="PIRSR" id="PIRSR600821-50"/>
    </source>
</evidence>
<dbReference type="PRINTS" id="PR00992">
    <property type="entry name" value="ALARACEMASE"/>
</dbReference>